<comment type="caution">
    <text evidence="1">The sequence shown here is derived from an EMBL/GenBank/DDBJ whole genome shotgun (WGS) entry which is preliminary data.</text>
</comment>
<dbReference type="Proteomes" id="UP000807309">
    <property type="component" value="Unassembled WGS sequence"/>
</dbReference>
<evidence type="ECO:0000313" key="1">
    <source>
        <dbReference type="EMBL" id="MBF6228433.1"/>
    </source>
</evidence>
<sequence>MPQIAYSEHCPSALVTPDNGLLTRLRTAAEAFLDTIGSANTRRAYGIAISRPSTRSTAAVRTG</sequence>
<keyword evidence="2" id="KW-1185">Reference proteome</keyword>
<dbReference type="EMBL" id="JADLRE010000022">
    <property type="protein sequence ID" value="MBF6228433.1"/>
    <property type="molecule type" value="Genomic_DNA"/>
</dbReference>
<dbReference type="RefSeq" id="WP_195035339.1">
    <property type="nucleotide sequence ID" value="NZ_JADLRE010000022.1"/>
</dbReference>
<name>A0ABS0CJ10_9NOCA</name>
<protein>
    <submittedName>
        <fullName evidence="1">Uncharacterized protein</fullName>
    </submittedName>
</protein>
<reference evidence="1 2" key="1">
    <citation type="submission" date="2020-10" db="EMBL/GenBank/DDBJ databases">
        <title>Identification of Nocardia species via Next-generation sequencing and recognition of intraspecies genetic diversity.</title>
        <authorList>
            <person name="Li P."/>
            <person name="Li P."/>
            <person name="Lu B."/>
        </authorList>
    </citation>
    <scope>NUCLEOTIDE SEQUENCE [LARGE SCALE GENOMIC DNA]</scope>
    <source>
        <strain evidence="1 2">N-11</strain>
    </source>
</reference>
<gene>
    <name evidence="1" type="ORF">IU470_25410</name>
</gene>
<proteinExistence type="predicted"/>
<organism evidence="1 2">
    <name type="scientific">Nocardia abscessus</name>
    <dbReference type="NCBI Taxonomy" id="120957"/>
    <lineage>
        <taxon>Bacteria</taxon>
        <taxon>Bacillati</taxon>
        <taxon>Actinomycetota</taxon>
        <taxon>Actinomycetes</taxon>
        <taxon>Mycobacteriales</taxon>
        <taxon>Nocardiaceae</taxon>
        <taxon>Nocardia</taxon>
    </lineage>
</organism>
<accession>A0ABS0CJ10</accession>
<evidence type="ECO:0000313" key="2">
    <source>
        <dbReference type="Proteomes" id="UP000807309"/>
    </source>
</evidence>